<dbReference type="Gene3D" id="3.20.20.80">
    <property type="entry name" value="Glycosidases"/>
    <property type="match status" value="1"/>
</dbReference>
<dbReference type="PANTHER" id="PTHR12631:SF10">
    <property type="entry name" value="BETA-XYLOSIDASE-LIKE PROTEIN-RELATED"/>
    <property type="match status" value="1"/>
</dbReference>
<dbReference type="RefSeq" id="WP_066843355.1">
    <property type="nucleotide sequence ID" value="NZ_CP019602.1"/>
</dbReference>
<reference evidence="2 3" key="1">
    <citation type="submission" date="2017-01" db="EMBL/GenBank/DDBJ databases">
        <title>Complete genome sequence of esterase-producing bacterium Croceicoccus marinus E4A9.</title>
        <authorList>
            <person name="Wu Y.-H."/>
            <person name="Cheng H."/>
            <person name="Xu L."/>
            <person name="Huo Y.-Y."/>
            <person name="Wang C.-S."/>
            <person name="Xu X.-W."/>
        </authorList>
    </citation>
    <scope>NUCLEOTIDE SEQUENCE [LARGE SCALE GENOMIC DNA]</scope>
    <source>
        <strain evidence="2 3">E4A9</strain>
    </source>
</reference>
<dbReference type="PANTHER" id="PTHR12631">
    <property type="entry name" value="ALPHA-L-IDURONIDASE"/>
    <property type="match status" value="1"/>
</dbReference>
<proteinExistence type="predicted"/>
<dbReference type="EMBL" id="CP019602">
    <property type="protein sequence ID" value="ARU15603.1"/>
    <property type="molecule type" value="Genomic_DNA"/>
</dbReference>
<dbReference type="OrthoDB" id="9776971at2"/>
<keyword evidence="3" id="KW-1185">Reference proteome</keyword>
<dbReference type="STRING" id="450378.GCA_001661675_00935"/>
<protein>
    <recommendedName>
        <fullName evidence="1">Asl1-like glycosyl hydrolase catalytic domain-containing protein</fullName>
    </recommendedName>
</protein>
<dbReference type="InterPro" id="IPR024655">
    <property type="entry name" value="Asl1_glyco_hydro_catalytic"/>
</dbReference>
<dbReference type="AlphaFoldDB" id="A0A1Z1FA44"/>
<evidence type="ECO:0000313" key="3">
    <source>
        <dbReference type="Proteomes" id="UP000195807"/>
    </source>
</evidence>
<gene>
    <name evidence="2" type="ORF">A9D14_04670</name>
</gene>
<dbReference type="GO" id="GO:0004553">
    <property type="term" value="F:hydrolase activity, hydrolyzing O-glycosyl compounds"/>
    <property type="evidence" value="ECO:0007669"/>
    <property type="project" value="TreeGrafter"/>
</dbReference>
<name>A0A1Z1FA44_9SPHN</name>
<dbReference type="InterPro" id="IPR051923">
    <property type="entry name" value="Glycosyl_Hydrolase_39"/>
</dbReference>
<dbReference type="KEGG" id="cman:A9D14_04670"/>
<organism evidence="2 3">
    <name type="scientific">Croceicoccus marinus</name>
    <dbReference type="NCBI Taxonomy" id="450378"/>
    <lineage>
        <taxon>Bacteria</taxon>
        <taxon>Pseudomonadati</taxon>
        <taxon>Pseudomonadota</taxon>
        <taxon>Alphaproteobacteria</taxon>
        <taxon>Sphingomonadales</taxon>
        <taxon>Erythrobacteraceae</taxon>
        <taxon>Croceicoccus</taxon>
    </lineage>
</organism>
<accession>A0A1Z1FA44</accession>
<evidence type="ECO:0000259" key="1">
    <source>
        <dbReference type="Pfam" id="PF11790"/>
    </source>
</evidence>
<dbReference type="SUPFAM" id="SSF51445">
    <property type="entry name" value="(Trans)glycosidases"/>
    <property type="match status" value="1"/>
</dbReference>
<dbReference type="Proteomes" id="UP000195807">
    <property type="component" value="Chromosome"/>
</dbReference>
<sequence length="531" mass="57814">MMMGAATHLSQGWGLHTLDRADDISVDLLRDGQEWDQVELSKGTLDFSGGTAQKLEAACKRGKKLLLVEIPVNPHYDGGKFVYSPDARAAFAKYLRAVADRYGNCIAGFEIGNEINGGGNLGLKYPDGYDLEDTYIALLKDIQTAMGSSHPDIKIIGGSTNMIGTGYLERFFKAGMLNYIDGVAVHPYNGYAYSLPMEIAALKKAMRDNGKEVEIWMSEFAHDHPDQKLAASEGIKSITLMAANGVDAAVWYALYEETWFPNLGLWDGTTIKQQGRAVRLAASKLLRHGNPIKLNTGDPGLFAYRFGQGATIVWGTPRKIRVEGATEAYDAYGNRLSSTSEMQVSEVPVIFIGGNVDNPGTSYVLADTLLQYGTGVWKYFARSRDGGMDPLTYKTQWYGSDLRSAWDAVLALGPEGGLPARDANDPLRALWQWESDKARSVTVKACFHKRQEGGDGIDVMIDRNGKPLATQILTSGQTVISADIDLAAGDKIAVSVGPNQTWGHDVFGMRAKVFKRGSAGTVDCPSWRKVG</sequence>
<dbReference type="InterPro" id="IPR017853">
    <property type="entry name" value="GH"/>
</dbReference>
<feature type="domain" description="Asl1-like glycosyl hydrolase catalytic" evidence="1">
    <location>
        <begin position="149"/>
        <end position="227"/>
    </location>
</feature>
<evidence type="ECO:0000313" key="2">
    <source>
        <dbReference type="EMBL" id="ARU15603.1"/>
    </source>
</evidence>
<dbReference type="Pfam" id="PF11790">
    <property type="entry name" value="Glyco_hydro_cc"/>
    <property type="match status" value="1"/>
</dbReference>